<dbReference type="InterPro" id="IPR001123">
    <property type="entry name" value="LeuE-type"/>
</dbReference>
<organism evidence="7 8">
    <name type="scientific">Kerstersia gyiorum</name>
    <dbReference type="NCBI Taxonomy" id="206506"/>
    <lineage>
        <taxon>Bacteria</taxon>
        <taxon>Pseudomonadati</taxon>
        <taxon>Pseudomonadota</taxon>
        <taxon>Betaproteobacteria</taxon>
        <taxon>Burkholderiales</taxon>
        <taxon>Alcaligenaceae</taxon>
        <taxon>Kerstersia</taxon>
    </lineage>
</organism>
<evidence type="ECO:0000256" key="6">
    <source>
        <dbReference type="SAM" id="Phobius"/>
    </source>
</evidence>
<keyword evidence="2" id="KW-1003">Cell membrane</keyword>
<keyword evidence="8" id="KW-1185">Reference proteome</keyword>
<keyword evidence="5 6" id="KW-0472">Membrane</keyword>
<evidence type="ECO:0000256" key="1">
    <source>
        <dbReference type="ARBA" id="ARBA00004651"/>
    </source>
</evidence>
<reference evidence="7 8" key="1">
    <citation type="submission" date="2015-04" db="EMBL/GenBank/DDBJ databases">
        <title>Genome sequence of Kerstersia gyiorum CG1.</title>
        <authorList>
            <person name="Greninger A.L."/>
            <person name="Kozyreva V."/>
            <person name="Chaturvedi V."/>
        </authorList>
    </citation>
    <scope>NUCLEOTIDE SEQUENCE [LARGE SCALE GENOMIC DNA]</scope>
    <source>
        <strain evidence="7 8">CG1</strain>
    </source>
</reference>
<protein>
    <recommendedName>
        <fullName evidence="9">Threonine/homoserine/homoserine lactone efflux protein</fullName>
    </recommendedName>
</protein>
<dbReference type="GO" id="GO:0005886">
    <property type="term" value="C:plasma membrane"/>
    <property type="evidence" value="ECO:0007669"/>
    <property type="project" value="UniProtKB-SubCell"/>
</dbReference>
<feature type="transmembrane region" description="Helical" evidence="6">
    <location>
        <begin position="55"/>
        <end position="79"/>
    </location>
</feature>
<sequence length="212" mass="22961">MTMDAMLPTDLMTPALAGSLALFMFASSITPGPNNVMLAASGLNFGFRRSIPHMLGISLGMMSMLILVGAGMGSVFLRFPWFYDVLRYAGAAYLLYLAWRIATAGGMDDADQRGRPMTLLEALLFQWVNPKAWIMVVGAIATYVPQQNFFVNLAQATLLSGVVNLPCISVWAWCGTALRTVLTAPLAVRCFNVAMALLLVLSLYPILTSLAQ</sequence>
<comment type="caution">
    <text evidence="7">The sequence shown here is derived from an EMBL/GenBank/DDBJ whole genome shotgun (WGS) entry which is preliminary data.</text>
</comment>
<comment type="subcellular location">
    <subcellularLocation>
        <location evidence="1">Cell membrane</location>
        <topology evidence="1">Multi-pass membrane protein</topology>
    </subcellularLocation>
</comment>
<keyword evidence="4 6" id="KW-1133">Transmembrane helix</keyword>
<dbReference type="STRING" id="206506.AAV32_02895"/>
<evidence type="ECO:0008006" key="9">
    <source>
        <dbReference type="Google" id="ProtNLM"/>
    </source>
</evidence>
<dbReference type="GO" id="GO:0015171">
    <property type="term" value="F:amino acid transmembrane transporter activity"/>
    <property type="evidence" value="ECO:0007669"/>
    <property type="project" value="TreeGrafter"/>
</dbReference>
<dbReference type="Pfam" id="PF01810">
    <property type="entry name" value="LysE"/>
    <property type="match status" value="1"/>
</dbReference>
<feature type="transmembrane region" description="Helical" evidence="6">
    <location>
        <begin position="20"/>
        <end position="43"/>
    </location>
</feature>
<dbReference type="AlphaFoldDB" id="A0A171KWH4"/>
<feature type="transmembrane region" description="Helical" evidence="6">
    <location>
        <begin position="85"/>
        <end position="102"/>
    </location>
</feature>
<evidence type="ECO:0000313" key="7">
    <source>
        <dbReference type="EMBL" id="KKO73241.1"/>
    </source>
</evidence>
<evidence type="ECO:0000256" key="4">
    <source>
        <dbReference type="ARBA" id="ARBA00022989"/>
    </source>
</evidence>
<feature type="transmembrane region" description="Helical" evidence="6">
    <location>
        <begin position="186"/>
        <end position="207"/>
    </location>
</feature>
<evidence type="ECO:0000256" key="3">
    <source>
        <dbReference type="ARBA" id="ARBA00022692"/>
    </source>
</evidence>
<keyword evidence="3 6" id="KW-0812">Transmembrane</keyword>
<gene>
    <name evidence="7" type="ORF">AAV32_02895</name>
</gene>
<evidence type="ECO:0000256" key="2">
    <source>
        <dbReference type="ARBA" id="ARBA00022475"/>
    </source>
</evidence>
<dbReference type="GO" id="GO:0033228">
    <property type="term" value="P:cysteine export across plasma membrane"/>
    <property type="evidence" value="ECO:0007669"/>
    <property type="project" value="TreeGrafter"/>
</dbReference>
<name>A0A171KWH4_9BURK</name>
<feature type="transmembrane region" description="Helical" evidence="6">
    <location>
        <begin position="123"/>
        <end position="144"/>
    </location>
</feature>
<evidence type="ECO:0000256" key="5">
    <source>
        <dbReference type="ARBA" id="ARBA00023136"/>
    </source>
</evidence>
<feature type="transmembrane region" description="Helical" evidence="6">
    <location>
        <begin position="150"/>
        <end position="174"/>
    </location>
</feature>
<dbReference type="PATRIC" id="fig|206506.3.peg.637"/>
<dbReference type="PANTHER" id="PTHR30086:SF20">
    <property type="entry name" value="ARGININE EXPORTER PROTEIN ARGO-RELATED"/>
    <property type="match status" value="1"/>
</dbReference>
<dbReference type="EMBL" id="LBNE01000001">
    <property type="protein sequence ID" value="KKO73241.1"/>
    <property type="molecule type" value="Genomic_DNA"/>
</dbReference>
<dbReference type="Proteomes" id="UP000078084">
    <property type="component" value="Unassembled WGS sequence"/>
</dbReference>
<evidence type="ECO:0000313" key="8">
    <source>
        <dbReference type="Proteomes" id="UP000078084"/>
    </source>
</evidence>
<accession>A0A171KWH4</accession>
<proteinExistence type="predicted"/>
<dbReference type="PANTHER" id="PTHR30086">
    <property type="entry name" value="ARGININE EXPORTER PROTEIN ARGO"/>
    <property type="match status" value="1"/>
</dbReference>